<reference evidence="2" key="1">
    <citation type="submission" date="2018-04" db="EMBL/GenBank/DDBJ databases">
        <title>WGS assembly of Panicum hallii.</title>
        <authorList>
            <person name="Lovell J."/>
            <person name="Jenkins J."/>
            <person name="Lowry D."/>
            <person name="Mamidi S."/>
            <person name="Sreedasyam A."/>
            <person name="Weng X."/>
            <person name="Barry K."/>
            <person name="Bonette J."/>
            <person name="Campitelli B."/>
            <person name="Daum C."/>
            <person name="Gordon S."/>
            <person name="Gould B."/>
            <person name="Lipzen A."/>
            <person name="Macqueen A."/>
            <person name="Palacio-Mejia J."/>
            <person name="Plott C."/>
            <person name="Shakirov E."/>
            <person name="Shu S."/>
            <person name="Yoshinaga Y."/>
            <person name="Zane M."/>
            <person name="Rokhsar D."/>
            <person name="Grimwood J."/>
            <person name="Schmutz J."/>
            <person name="Juenger T."/>
        </authorList>
    </citation>
    <scope>NUCLEOTIDE SEQUENCE [LARGE SCALE GENOMIC DNA]</scope>
    <source>
        <strain evidence="2">FIL2</strain>
    </source>
</reference>
<dbReference type="AlphaFoldDB" id="A0A2T8IGI8"/>
<keyword evidence="1" id="KW-1133">Transmembrane helix</keyword>
<dbReference type="Gramene" id="PVH36798">
    <property type="protein sequence ID" value="PVH36798"/>
    <property type="gene ID" value="PAHAL_6G169800"/>
</dbReference>
<keyword evidence="1" id="KW-0472">Membrane</keyword>
<accession>A0A2T8IGI8</accession>
<evidence type="ECO:0000256" key="1">
    <source>
        <dbReference type="SAM" id="Phobius"/>
    </source>
</evidence>
<dbReference type="Proteomes" id="UP000243499">
    <property type="component" value="Chromosome 6"/>
</dbReference>
<evidence type="ECO:0000313" key="2">
    <source>
        <dbReference type="EMBL" id="PVH36798.1"/>
    </source>
</evidence>
<feature type="transmembrane region" description="Helical" evidence="1">
    <location>
        <begin position="12"/>
        <end position="33"/>
    </location>
</feature>
<organism evidence="2">
    <name type="scientific">Panicum hallii</name>
    <dbReference type="NCBI Taxonomy" id="206008"/>
    <lineage>
        <taxon>Eukaryota</taxon>
        <taxon>Viridiplantae</taxon>
        <taxon>Streptophyta</taxon>
        <taxon>Embryophyta</taxon>
        <taxon>Tracheophyta</taxon>
        <taxon>Spermatophyta</taxon>
        <taxon>Magnoliopsida</taxon>
        <taxon>Liliopsida</taxon>
        <taxon>Poales</taxon>
        <taxon>Poaceae</taxon>
        <taxon>PACMAD clade</taxon>
        <taxon>Panicoideae</taxon>
        <taxon>Panicodae</taxon>
        <taxon>Paniceae</taxon>
        <taxon>Panicinae</taxon>
        <taxon>Panicum</taxon>
        <taxon>Panicum sect. Panicum</taxon>
    </lineage>
</organism>
<keyword evidence="1" id="KW-0812">Transmembrane</keyword>
<dbReference type="EMBL" id="CM008051">
    <property type="protein sequence ID" value="PVH36798.1"/>
    <property type="molecule type" value="Genomic_DNA"/>
</dbReference>
<name>A0A2T8IGI8_9POAL</name>
<protein>
    <submittedName>
        <fullName evidence="2">Uncharacterized protein</fullName>
    </submittedName>
</protein>
<proteinExistence type="predicted"/>
<sequence>MVEHITSTHDYQIFLMLVLHFSFIWIIGVRESLLELNFALKRNLDLHMPSYTV</sequence>
<gene>
    <name evidence="2" type="ORF">PAHAL_6G169800</name>
</gene>